<proteinExistence type="predicted"/>
<dbReference type="InterPro" id="IPR050867">
    <property type="entry name" value="NiFe/NiFeSe_hydrgnase_LSU"/>
</dbReference>
<accession>A0A1N6WDC5</accession>
<dbReference type="AlphaFoldDB" id="A0A1N6WDC5"/>
<keyword evidence="3" id="KW-1185">Reference proteome</keyword>
<reference evidence="3" key="1">
    <citation type="submission" date="2017-01" db="EMBL/GenBank/DDBJ databases">
        <authorList>
            <person name="Varghese N."/>
            <person name="Submissions S."/>
        </authorList>
    </citation>
    <scope>NUCLEOTIDE SEQUENCE [LARGE SCALE GENOMIC DNA]</scope>
    <source>
        <strain evidence="3">ATCC 51758</strain>
    </source>
</reference>
<name>A0A1N6WDC5_9RHOO</name>
<dbReference type="PANTHER" id="PTHR42958:SF4">
    <property type="entry name" value="HYDROGENASE EXPRESSION_FORMATION PROTEIN HUPK"/>
    <property type="match status" value="1"/>
</dbReference>
<comment type="cofactor">
    <cofactor evidence="1">
        <name>Ni(2+)</name>
        <dbReference type="ChEBI" id="CHEBI:49786"/>
    </cofactor>
</comment>
<sequence length="373" mass="40048">MSPDGRIRLRAIRDGRRISGVRVENPRPQAAQALVGRSVEEAVKLVPALFSLCSRAQGIAAIAACVAAGAQNLARAEAWAEERALATEIAQEHLWRLMLDWPKLFGHSPRTDRFVELHRRLGLCGEARAAYELGGDLLDLVVVELLTGFFRAAREPSGLREFVERARRGGSIGAALADLIEMGSSTPEGEAVPLLPALAAGAWAHELGGVPSADFCAAPTLFGRAHETGVLARHAGSMMVRNLLAHRHRIAARLFARVVDLSDCASRLRHPLASDMPVLVDAAPLGENAGLACVETARGLLMHAVRLDGERIAEYAIVAPTEWNFHADGPFVREGSGWEAESDDAALLRLKALVLSLDPCVEYEIAIEDLAGA</sequence>
<gene>
    <name evidence="2" type="ORF">SAMN05421829_107210</name>
</gene>
<dbReference type="InterPro" id="IPR001501">
    <property type="entry name" value="Ni-dep_hyd_lsu"/>
</dbReference>
<dbReference type="Gene3D" id="1.10.645.10">
    <property type="entry name" value="Cytochrome-c3 Hydrogenase, chain B"/>
    <property type="match status" value="2"/>
</dbReference>
<dbReference type="EMBL" id="FTMD01000007">
    <property type="protein sequence ID" value="SIQ88018.1"/>
    <property type="molecule type" value="Genomic_DNA"/>
</dbReference>
<keyword evidence="1" id="KW-0533">Nickel</keyword>
<protein>
    <submittedName>
        <fullName evidence="2">Coenzyme F420-reducing hydrogenase, alpha subunit</fullName>
    </submittedName>
</protein>
<dbReference type="OrthoDB" id="9157196at2"/>
<dbReference type="RefSeq" id="WP_076602489.1">
    <property type="nucleotide sequence ID" value="NZ_FTMD01000007.1"/>
</dbReference>
<dbReference type="STRING" id="34027.SAMN05421829_107210"/>
<dbReference type="SUPFAM" id="SSF56762">
    <property type="entry name" value="HydB/Nqo4-like"/>
    <property type="match status" value="1"/>
</dbReference>
<feature type="binding site" evidence="1">
    <location>
        <position position="360"/>
    </location>
    <ligand>
        <name>Ni(2+)</name>
        <dbReference type="ChEBI" id="CHEBI:49786"/>
    </ligand>
</feature>
<evidence type="ECO:0000313" key="3">
    <source>
        <dbReference type="Proteomes" id="UP000186819"/>
    </source>
</evidence>
<keyword evidence="1" id="KW-0460">Magnesium</keyword>
<feature type="binding site" evidence="1">
    <location>
        <position position="317"/>
    </location>
    <ligand>
        <name>Mg(2+)</name>
        <dbReference type="ChEBI" id="CHEBI:18420"/>
    </ligand>
</feature>
<evidence type="ECO:0000256" key="1">
    <source>
        <dbReference type="PIRSR" id="PIRSR601501-1"/>
    </source>
</evidence>
<organism evidence="2 3">
    <name type="scientific">Aromatoleum tolulyticum</name>
    <dbReference type="NCBI Taxonomy" id="34027"/>
    <lineage>
        <taxon>Bacteria</taxon>
        <taxon>Pseudomonadati</taxon>
        <taxon>Pseudomonadota</taxon>
        <taxon>Betaproteobacteria</taxon>
        <taxon>Rhodocyclales</taxon>
        <taxon>Rhodocyclaceae</taxon>
        <taxon>Aromatoleum</taxon>
    </lineage>
</organism>
<dbReference type="Proteomes" id="UP000186819">
    <property type="component" value="Unassembled WGS sequence"/>
</dbReference>
<keyword evidence="1" id="KW-0479">Metal-binding</keyword>
<dbReference type="GO" id="GO:0016151">
    <property type="term" value="F:nickel cation binding"/>
    <property type="evidence" value="ECO:0007669"/>
    <property type="project" value="InterPro"/>
</dbReference>
<dbReference type="InterPro" id="IPR029014">
    <property type="entry name" value="NiFe-Hase_large"/>
</dbReference>
<dbReference type="PANTHER" id="PTHR42958">
    <property type="entry name" value="HYDROGENASE-2 LARGE CHAIN"/>
    <property type="match status" value="1"/>
</dbReference>
<dbReference type="Pfam" id="PF00374">
    <property type="entry name" value="NiFeSe_Hases"/>
    <property type="match status" value="1"/>
</dbReference>
<evidence type="ECO:0000313" key="2">
    <source>
        <dbReference type="EMBL" id="SIQ88018.1"/>
    </source>
</evidence>